<evidence type="ECO:0000256" key="6">
    <source>
        <dbReference type="SAM" id="SignalP"/>
    </source>
</evidence>
<name>A0A8H4R845_9HELO</name>
<keyword evidence="6" id="KW-0732">Signal</keyword>
<dbReference type="OrthoDB" id="437457at2759"/>
<feature type="chain" id="PRO_5034396539" description="MYND-type domain-containing protein" evidence="6">
    <location>
        <begin position="17"/>
        <end position="463"/>
    </location>
</feature>
<feature type="compositionally biased region" description="Basic residues" evidence="5">
    <location>
        <begin position="453"/>
        <end position="463"/>
    </location>
</feature>
<keyword evidence="1" id="KW-0479">Metal-binding</keyword>
<feature type="region of interest" description="Disordered" evidence="5">
    <location>
        <begin position="429"/>
        <end position="463"/>
    </location>
</feature>
<evidence type="ECO:0000256" key="5">
    <source>
        <dbReference type="SAM" id="MobiDB-lite"/>
    </source>
</evidence>
<evidence type="ECO:0000256" key="4">
    <source>
        <dbReference type="PROSITE-ProRule" id="PRU00134"/>
    </source>
</evidence>
<reference evidence="8 9" key="1">
    <citation type="submission" date="2020-03" db="EMBL/GenBank/DDBJ databases">
        <title>Draft Genome Sequence of Cudoniella acicularis.</title>
        <authorList>
            <person name="Buettner E."/>
            <person name="Kellner H."/>
        </authorList>
    </citation>
    <scope>NUCLEOTIDE SEQUENCE [LARGE SCALE GENOMIC DNA]</scope>
    <source>
        <strain evidence="8 9">DSM 108380</strain>
    </source>
</reference>
<dbReference type="Gene3D" id="6.10.140.2220">
    <property type="match status" value="1"/>
</dbReference>
<keyword evidence="3" id="KW-0862">Zinc</keyword>
<dbReference type="PROSITE" id="PS50865">
    <property type="entry name" value="ZF_MYND_2"/>
    <property type="match status" value="1"/>
</dbReference>
<accession>A0A8H4R845</accession>
<dbReference type="InterPro" id="IPR002893">
    <property type="entry name" value="Znf_MYND"/>
</dbReference>
<dbReference type="PROSITE" id="PS01360">
    <property type="entry name" value="ZF_MYND_1"/>
    <property type="match status" value="1"/>
</dbReference>
<gene>
    <name evidence="8" type="ORF">G7Y89_g14050</name>
</gene>
<dbReference type="EMBL" id="JAAMPI010001764">
    <property type="protein sequence ID" value="KAF4624123.1"/>
    <property type="molecule type" value="Genomic_DNA"/>
</dbReference>
<dbReference type="Pfam" id="PF01753">
    <property type="entry name" value="zf-MYND"/>
    <property type="match status" value="1"/>
</dbReference>
<dbReference type="Proteomes" id="UP000566819">
    <property type="component" value="Unassembled WGS sequence"/>
</dbReference>
<keyword evidence="2 4" id="KW-0863">Zinc-finger</keyword>
<keyword evidence="9" id="KW-1185">Reference proteome</keyword>
<organism evidence="8 9">
    <name type="scientific">Cudoniella acicularis</name>
    <dbReference type="NCBI Taxonomy" id="354080"/>
    <lineage>
        <taxon>Eukaryota</taxon>
        <taxon>Fungi</taxon>
        <taxon>Dikarya</taxon>
        <taxon>Ascomycota</taxon>
        <taxon>Pezizomycotina</taxon>
        <taxon>Leotiomycetes</taxon>
        <taxon>Helotiales</taxon>
        <taxon>Tricladiaceae</taxon>
        <taxon>Cudoniella</taxon>
    </lineage>
</organism>
<evidence type="ECO:0000256" key="2">
    <source>
        <dbReference type="ARBA" id="ARBA00022771"/>
    </source>
</evidence>
<evidence type="ECO:0000256" key="3">
    <source>
        <dbReference type="ARBA" id="ARBA00022833"/>
    </source>
</evidence>
<protein>
    <recommendedName>
        <fullName evidence="7">MYND-type domain-containing protein</fullName>
    </recommendedName>
</protein>
<proteinExistence type="predicted"/>
<dbReference type="SUPFAM" id="SSF144232">
    <property type="entry name" value="HIT/MYND zinc finger-like"/>
    <property type="match status" value="1"/>
</dbReference>
<dbReference type="AlphaFoldDB" id="A0A8H4R845"/>
<feature type="signal peptide" evidence="6">
    <location>
        <begin position="1"/>
        <end position="16"/>
    </location>
</feature>
<sequence>MWHFLTLATVAPCIICYEPSKLTCPTCKSADYCSDECKKKDRALHTLLCKEYSTFAVTNPKPIDEYLSTHRLGFLFPEDSKTPQLVWVKCKLEIGADSTCRERAMLKEYFISGIPEQTQKHIRSHSLQIFKEPIHHRPERNRNQSIQHLLRGYGCPDFPVKGPHIVLAFKRPGYDYDTPDDIQEPVYQPYQDVRLSDLRLALNRLAQDEKIFESKVPNEYMLPNLKYWTSAVKVSTKDGDMRHLQVDKYREVKIHDSSDIFRNSTEIADVSKHLGFPVHVQKCSPASLWDTPANHLNGKAWFNREIEFLMMGVNANNLETWGHPDSKKWLKIPTVLIARKDEKDLTVHQVEALVRYCEEELSTSLKDKDGAHYSLEFRKAQAEKYLCKSAFEKFFQELKAKKLSEGEMSWVGTVLSFEPSRPYLGTVMKESAVQDSTKKRGLEFKPNDGGEKSRKRATGSGRK</sequence>
<feature type="compositionally biased region" description="Basic and acidic residues" evidence="5">
    <location>
        <begin position="436"/>
        <end position="452"/>
    </location>
</feature>
<dbReference type="GO" id="GO:0008270">
    <property type="term" value="F:zinc ion binding"/>
    <property type="evidence" value="ECO:0007669"/>
    <property type="project" value="UniProtKB-KW"/>
</dbReference>
<evidence type="ECO:0000259" key="7">
    <source>
        <dbReference type="PROSITE" id="PS50865"/>
    </source>
</evidence>
<evidence type="ECO:0000313" key="9">
    <source>
        <dbReference type="Proteomes" id="UP000566819"/>
    </source>
</evidence>
<feature type="domain" description="MYND-type" evidence="7">
    <location>
        <begin position="13"/>
        <end position="49"/>
    </location>
</feature>
<evidence type="ECO:0000256" key="1">
    <source>
        <dbReference type="ARBA" id="ARBA00022723"/>
    </source>
</evidence>
<evidence type="ECO:0000313" key="8">
    <source>
        <dbReference type="EMBL" id="KAF4624123.1"/>
    </source>
</evidence>
<comment type="caution">
    <text evidence="8">The sequence shown here is derived from an EMBL/GenBank/DDBJ whole genome shotgun (WGS) entry which is preliminary data.</text>
</comment>